<sequence>MSISAAFNSAISGLTVAKRVSQMVSENIANAMTPGYTRRSAELGSNLQSSRGVQMVGVQRHSDPAITANRRNADAEQGNAKVIADFHSRFQDLLGDPTDAASITQKLAQFESSLIAAASRPDSAQRLDAVAGSASDLAKSFIHASDGLRELRHQADREIGVQVDQLNAALKQIHTLNKTITAATVSGQSTDAFLDQRQKVVDQINNNIPINVVSRDNGQIALYTDGGAIILDGPAGTFGFESVRDAHAHITLGNGQLSGLTLNSLSLRTAAAGPIGGGTLSALFEVRDILAPQAQSELDVVAGDLIERFENADPTLATGEAGLFTDAGDRFDEGNIIGLAGRLHLNARADPKASGKTWRLRAGIGAQSAGATGDARQLQRFIASLSQQRPTIASGFGTGQFNASDLSSSMLSFAAHRSTRADHTLGFAAAAQVELNRIEQQLGVDTDAELQTLMAIEHLYGANARMIQALDDMMKTILRL</sequence>
<organism evidence="9 10">
    <name type="scientific">Pontibaca salina</name>
    <dbReference type="NCBI Taxonomy" id="2795731"/>
    <lineage>
        <taxon>Bacteria</taxon>
        <taxon>Pseudomonadati</taxon>
        <taxon>Pseudomonadota</taxon>
        <taxon>Alphaproteobacteria</taxon>
        <taxon>Rhodobacterales</taxon>
        <taxon>Roseobacteraceae</taxon>
        <taxon>Pontibaca</taxon>
    </lineage>
</organism>
<gene>
    <name evidence="9" type="primary">flgK</name>
    <name evidence="9" type="ORF">JAO82_01160</name>
</gene>
<comment type="similarity">
    <text evidence="3">Belongs to the flagella basal body rod proteins family.</text>
</comment>
<dbReference type="InterPro" id="IPR053927">
    <property type="entry name" value="FlgK_helical"/>
</dbReference>
<evidence type="ECO:0000313" key="9">
    <source>
        <dbReference type="EMBL" id="MBI6628475.1"/>
    </source>
</evidence>
<evidence type="ECO:0000259" key="8">
    <source>
        <dbReference type="Pfam" id="PF22638"/>
    </source>
</evidence>
<evidence type="ECO:0000259" key="7">
    <source>
        <dbReference type="Pfam" id="PF06429"/>
    </source>
</evidence>
<keyword evidence="9" id="KW-0966">Cell projection</keyword>
<keyword evidence="6" id="KW-0975">Bacterial flagellum</keyword>
<dbReference type="Pfam" id="PF06429">
    <property type="entry name" value="Flg_bbr_C"/>
    <property type="match status" value="1"/>
</dbReference>
<dbReference type="GO" id="GO:0044780">
    <property type="term" value="P:bacterial-type flagellum assembly"/>
    <property type="evidence" value="ECO:0007669"/>
    <property type="project" value="InterPro"/>
</dbReference>
<evidence type="ECO:0000256" key="4">
    <source>
        <dbReference type="ARBA" id="ARBA00016244"/>
    </source>
</evidence>
<comment type="subcellular location">
    <subcellularLocation>
        <location evidence="1">Bacterial flagellum</location>
    </subcellularLocation>
    <subcellularLocation>
        <location evidence="2">Secreted</location>
    </subcellularLocation>
</comment>
<dbReference type="PANTHER" id="PTHR30033:SF1">
    <property type="entry name" value="FLAGELLAR HOOK-ASSOCIATED PROTEIN 1"/>
    <property type="match status" value="1"/>
</dbReference>
<evidence type="ECO:0000256" key="1">
    <source>
        <dbReference type="ARBA" id="ARBA00004365"/>
    </source>
</evidence>
<dbReference type="PANTHER" id="PTHR30033">
    <property type="entry name" value="FLAGELLAR HOOK-ASSOCIATED PROTEIN 1"/>
    <property type="match status" value="1"/>
</dbReference>
<evidence type="ECO:0000256" key="5">
    <source>
        <dbReference type="ARBA" id="ARBA00022525"/>
    </source>
</evidence>
<evidence type="ECO:0000256" key="2">
    <source>
        <dbReference type="ARBA" id="ARBA00004613"/>
    </source>
</evidence>
<proteinExistence type="inferred from homology"/>
<dbReference type="InterPro" id="IPR002371">
    <property type="entry name" value="FlgK"/>
</dbReference>
<dbReference type="GO" id="GO:0009424">
    <property type="term" value="C:bacterial-type flagellum hook"/>
    <property type="evidence" value="ECO:0007669"/>
    <property type="project" value="InterPro"/>
</dbReference>
<keyword evidence="10" id="KW-1185">Reference proteome</keyword>
<evidence type="ECO:0000313" key="10">
    <source>
        <dbReference type="Proteomes" id="UP000613255"/>
    </source>
</evidence>
<keyword evidence="9" id="KW-0969">Cilium</keyword>
<comment type="caution">
    <text evidence="9">The sequence shown here is derived from an EMBL/GenBank/DDBJ whole genome shotgun (WGS) entry which is preliminary data.</text>
</comment>
<dbReference type="RefSeq" id="WP_198684491.1">
    <property type="nucleotide sequence ID" value="NZ_JAEIJD010000001.1"/>
</dbReference>
<feature type="domain" description="Flagellar basal-body/hook protein C-terminal" evidence="7">
    <location>
        <begin position="443"/>
        <end position="480"/>
    </location>
</feature>
<dbReference type="GO" id="GO:0005198">
    <property type="term" value="F:structural molecule activity"/>
    <property type="evidence" value="ECO:0007669"/>
    <property type="project" value="InterPro"/>
</dbReference>
<protein>
    <recommendedName>
        <fullName evidence="4">Flagellar hook-associated protein 1</fullName>
    </recommendedName>
</protein>
<dbReference type="NCBIfam" id="TIGR02492">
    <property type="entry name" value="flgK_ends"/>
    <property type="match status" value="1"/>
</dbReference>
<dbReference type="InterPro" id="IPR010930">
    <property type="entry name" value="Flg_bb/hook_C_dom"/>
</dbReference>
<dbReference type="AlphaFoldDB" id="A0A934HQ11"/>
<dbReference type="EMBL" id="JAEIJD010000001">
    <property type="protein sequence ID" value="MBI6628475.1"/>
    <property type="molecule type" value="Genomic_DNA"/>
</dbReference>
<dbReference type="Pfam" id="PF22638">
    <property type="entry name" value="FlgK_D1"/>
    <property type="match status" value="1"/>
</dbReference>
<keyword evidence="9" id="KW-0282">Flagellum</keyword>
<evidence type="ECO:0000256" key="6">
    <source>
        <dbReference type="ARBA" id="ARBA00023143"/>
    </source>
</evidence>
<keyword evidence="5" id="KW-0964">Secreted</keyword>
<reference evidence="9" key="1">
    <citation type="submission" date="2020-12" db="EMBL/GenBank/DDBJ databases">
        <title>Pontibaca salina gen. nov., sp. nov., isolated from marine sediment.</title>
        <authorList>
            <person name="Bo J."/>
            <person name="Wang S."/>
            <person name="Song X."/>
            <person name="Du Z."/>
        </authorList>
    </citation>
    <scope>NUCLEOTIDE SEQUENCE</scope>
    <source>
        <strain evidence="9">S1109L</strain>
    </source>
</reference>
<dbReference type="Proteomes" id="UP000613255">
    <property type="component" value="Unassembled WGS sequence"/>
</dbReference>
<name>A0A934HQ11_9RHOB</name>
<feature type="domain" description="Flagellar hook-associated protein FlgK helical" evidence="8">
    <location>
        <begin position="88"/>
        <end position="311"/>
    </location>
</feature>
<accession>A0A934HQ11</accession>
<dbReference type="GO" id="GO:0005576">
    <property type="term" value="C:extracellular region"/>
    <property type="evidence" value="ECO:0007669"/>
    <property type="project" value="UniProtKB-SubCell"/>
</dbReference>
<evidence type="ECO:0000256" key="3">
    <source>
        <dbReference type="ARBA" id="ARBA00009677"/>
    </source>
</evidence>
<dbReference type="SUPFAM" id="SSF64518">
    <property type="entry name" value="Phase 1 flagellin"/>
    <property type="match status" value="1"/>
</dbReference>